<evidence type="ECO:0000313" key="1">
    <source>
        <dbReference type="EMBL" id="BCZ17487.1"/>
    </source>
</evidence>
<protein>
    <submittedName>
        <fullName evidence="1">Uncharacterized protein</fullName>
    </submittedName>
</protein>
<reference evidence="1 3" key="1">
    <citation type="submission" date="2021-07" db="EMBL/GenBank/DDBJ databases">
        <title>Novel Helicobacter sp. Isolated from a dog.</title>
        <authorList>
            <person name="Rimbara E."/>
            <person name="Suzuki M."/>
        </authorList>
    </citation>
    <scope>NUCLEOTIDE SEQUENCE [LARGE SCALE GENOMIC DNA]</scope>
    <source>
        <strain evidence="1">NHP19-0003</strain>
        <strain evidence="3">NHP19-003</strain>
    </source>
</reference>
<sequence length="138" mass="15284">MKLAKFALACDGEKVTSLDQLKEHFNLLDILEHYKSGTLHRWLKSRGYASELEGVEAIKATEDADILNALCGVFGIEADLETINAILKDHEYAKEQERLQAEIKAQQKTLIPIATQEQALVPLTAQNALVTPPCTARP</sequence>
<dbReference type="EMBL" id="AP024814">
    <property type="protein sequence ID" value="BCZ18025.1"/>
    <property type="molecule type" value="Genomic_DNA"/>
</dbReference>
<accession>A0ABM7SA81</accession>
<dbReference type="EMBL" id="AP024814">
    <property type="protein sequence ID" value="BCZ17487.1"/>
    <property type="molecule type" value="Genomic_DNA"/>
</dbReference>
<dbReference type="RefSeq" id="WP_221279285.1">
    <property type="nucleotide sequence ID" value="NZ_AP024814.1"/>
</dbReference>
<gene>
    <name evidence="1" type="ORF">NHP190003_07690</name>
    <name evidence="2" type="ORF">NHP190003_13070</name>
</gene>
<dbReference type="Proteomes" id="UP000826775">
    <property type="component" value="Chromosome"/>
</dbReference>
<name>A0ABM7SA81_9HELI</name>
<organism evidence="1 3">
    <name type="scientific">Helicobacter gastrocanis</name>
    <dbReference type="NCBI Taxonomy" id="2849641"/>
    <lineage>
        <taxon>Bacteria</taxon>
        <taxon>Pseudomonadati</taxon>
        <taxon>Campylobacterota</taxon>
        <taxon>Epsilonproteobacteria</taxon>
        <taxon>Campylobacterales</taxon>
        <taxon>Helicobacteraceae</taxon>
        <taxon>Helicobacter</taxon>
    </lineage>
</organism>
<evidence type="ECO:0000313" key="2">
    <source>
        <dbReference type="EMBL" id="BCZ18025.1"/>
    </source>
</evidence>
<evidence type="ECO:0000313" key="3">
    <source>
        <dbReference type="Proteomes" id="UP000826775"/>
    </source>
</evidence>
<keyword evidence="3" id="KW-1185">Reference proteome</keyword>
<proteinExistence type="predicted"/>